<feature type="coiled-coil region" evidence="1">
    <location>
        <begin position="35"/>
        <end position="86"/>
    </location>
</feature>
<keyword evidence="1" id="KW-0175">Coiled coil</keyword>
<organism evidence="2 3">
    <name type="scientific">Uabimicrobium amorphum</name>
    <dbReference type="NCBI Taxonomy" id="2596890"/>
    <lineage>
        <taxon>Bacteria</taxon>
        <taxon>Pseudomonadati</taxon>
        <taxon>Planctomycetota</taxon>
        <taxon>Candidatus Uabimicrobiia</taxon>
        <taxon>Candidatus Uabimicrobiales</taxon>
        <taxon>Candidatus Uabimicrobiaceae</taxon>
        <taxon>Candidatus Uabimicrobium</taxon>
    </lineage>
</organism>
<dbReference type="AlphaFoldDB" id="A0A5S9ISQ6"/>
<dbReference type="RefSeq" id="WP_151970506.1">
    <property type="nucleotide sequence ID" value="NZ_AP019860.1"/>
</dbReference>
<gene>
    <name evidence="2" type="ORF">UABAM_04836</name>
</gene>
<keyword evidence="3" id="KW-1185">Reference proteome</keyword>
<sequence length="205" mass="24338">MSDSNGETTKRKVKNWADLLKQVDVQGKQNAQDPLMEHLQKIEAAEQKVLEESQRKRERLQEYLKLLKAKREEEKAYNHLNLLERRLYKALIAWYKDQTDEIPDGILELHFKSRVLQKIHFEKIDGDFDSTLKIKKLNASSKLKEMLLVFKRGKNIFLEFYNQDLRNNIFTFMFMEGKVISNQKSPEVSNVIRHFKEFTLSKASF</sequence>
<dbReference type="EMBL" id="AP019860">
    <property type="protein sequence ID" value="BBM86450.1"/>
    <property type="molecule type" value="Genomic_DNA"/>
</dbReference>
<evidence type="ECO:0000256" key="1">
    <source>
        <dbReference type="SAM" id="Coils"/>
    </source>
</evidence>
<proteinExistence type="predicted"/>
<dbReference type="Proteomes" id="UP000326354">
    <property type="component" value="Chromosome"/>
</dbReference>
<reference evidence="2 3" key="1">
    <citation type="submission" date="2019-08" db="EMBL/GenBank/DDBJ databases">
        <title>Complete genome sequence of Candidatus Uab amorphum.</title>
        <authorList>
            <person name="Shiratori T."/>
            <person name="Suzuki S."/>
            <person name="Kakizawa Y."/>
            <person name="Ishida K."/>
        </authorList>
    </citation>
    <scope>NUCLEOTIDE SEQUENCE [LARGE SCALE GENOMIC DNA]</scope>
    <source>
        <strain evidence="2 3">SRT547</strain>
    </source>
</reference>
<evidence type="ECO:0000313" key="2">
    <source>
        <dbReference type="EMBL" id="BBM86450.1"/>
    </source>
</evidence>
<name>A0A5S9ISQ6_UABAM</name>
<accession>A0A5S9ISQ6</accession>
<evidence type="ECO:0000313" key="3">
    <source>
        <dbReference type="Proteomes" id="UP000326354"/>
    </source>
</evidence>
<protein>
    <submittedName>
        <fullName evidence="2">Uncharacterized protein</fullName>
    </submittedName>
</protein>
<dbReference type="KEGG" id="uam:UABAM_04836"/>